<dbReference type="Gramene" id="PAN35184">
    <property type="protein sequence ID" value="PAN35184"/>
    <property type="gene ID" value="PAHAL_6G187500"/>
</dbReference>
<dbReference type="EMBL" id="CM008051">
    <property type="protein sequence ID" value="PAN35184.1"/>
    <property type="molecule type" value="Genomic_DNA"/>
</dbReference>
<dbReference type="SUPFAM" id="SSF81383">
    <property type="entry name" value="F-box domain"/>
    <property type="match status" value="1"/>
</dbReference>
<dbReference type="AlphaFoldDB" id="A0A2S3I298"/>
<evidence type="ECO:0008006" key="3">
    <source>
        <dbReference type="Google" id="ProtNLM"/>
    </source>
</evidence>
<sequence>MAPDDAWTTSIHDVPEDLLEVILLRVSSPVCLALAGAACKLWRRVVAGARFAGLYRSCMRPPPPATTSTAAAPYARRSTPRHPRLPPGSMSIPATSPSTSSRMIVGLLLIEFNGLHYIPRTFPDVLVVCEPLTRRYEKIPPPLDFDRRSCTYWRSYLVDGEGEEAAVGGRTISMSNFRVLCEMYRGGVARAAVFTAGSGGAGSSWSERAIGHVVPKLDPTRRILGHAGGSWYYFYVKGMTMWIKYNLYVTEGRHGDPRIFSLLDGTVKVFARLGGARGGWALERSVSLRYHDKWHMYLWATGPGFIIVALEYTRARQFLSVDLETMEVKAAAEEKWDTLYPCTLPCPPALRACLDIDR</sequence>
<gene>
    <name evidence="2" type="ORF">PAHAL_6G187500</name>
</gene>
<dbReference type="InterPro" id="IPR036047">
    <property type="entry name" value="F-box-like_dom_sf"/>
</dbReference>
<feature type="region of interest" description="Disordered" evidence="1">
    <location>
        <begin position="62"/>
        <end position="96"/>
    </location>
</feature>
<protein>
    <recommendedName>
        <fullName evidence="3">F-box domain-containing protein</fullName>
    </recommendedName>
</protein>
<evidence type="ECO:0000313" key="2">
    <source>
        <dbReference type="EMBL" id="PAN35184.1"/>
    </source>
</evidence>
<reference evidence="2" key="1">
    <citation type="submission" date="2018-04" db="EMBL/GenBank/DDBJ databases">
        <title>WGS assembly of Panicum hallii.</title>
        <authorList>
            <person name="Lovell J."/>
            <person name="Jenkins J."/>
            <person name="Lowry D."/>
            <person name="Mamidi S."/>
            <person name="Sreedasyam A."/>
            <person name="Weng X."/>
            <person name="Barry K."/>
            <person name="Bonette J."/>
            <person name="Campitelli B."/>
            <person name="Daum C."/>
            <person name="Gordon S."/>
            <person name="Gould B."/>
            <person name="Lipzen A."/>
            <person name="Macqueen A."/>
            <person name="Palacio-Mejia J."/>
            <person name="Plott C."/>
            <person name="Shakirov E."/>
            <person name="Shu S."/>
            <person name="Yoshinaga Y."/>
            <person name="Zane M."/>
            <person name="Rokhsar D."/>
            <person name="Grimwood J."/>
            <person name="Schmutz J."/>
            <person name="Juenger T."/>
        </authorList>
    </citation>
    <scope>NUCLEOTIDE SEQUENCE [LARGE SCALE GENOMIC DNA]</scope>
    <source>
        <strain evidence="2">FIL2</strain>
    </source>
</reference>
<name>A0A2S3I298_9POAL</name>
<evidence type="ECO:0000256" key="1">
    <source>
        <dbReference type="SAM" id="MobiDB-lite"/>
    </source>
</evidence>
<organism evidence="2">
    <name type="scientific">Panicum hallii</name>
    <dbReference type="NCBI Taxonomy" id="206008"/>
    <lineage>
        <taxon>Eukaryota</taxon>
        <taxon>Viridiplantae</taxon>
        <taxon>Streptophyta</taxon>
        <taxon>Embryophyta</taxon>
        <taxon>Tracheophyta</taxon>
        <taxon>Spermatophyta</taxon>
        <taxon>Magnoliopsida</taxon>
        <taxon>Liliopsida</taxon>
        <taxon>Poales</taxon>
        <taxon>Poaceae</taxon>
        <taxon>PACMAD clade</taxon>
        <taxon>Panicoideae</taxon>
        <taxon>Panicodae</taxon>
        <taxon>Paniceae</taxon>
        <taxon>Panicinae</taxon>
        <taxon>Panicum</taxon>
        <taxon>Panicum sect. Panicum</taxon>
    </lineage>
</organism>
<dbReference type="PANTHER" id="PTHR33207">
    <property type="entry name" value="F-BOX DOMAIN CONTAINING PROTEIN-RELATED"/>
    <property type="match status" value="1"/>
</dbReference>
<dbReference type="Proteomes" id="UP000243499">
    <property type="component" value="Chromosome 6"/>
</dbReference>
<proteinExistence type="predicted"/>
<feature type="compositionally biased region" description="Low complexity" evidence="1">
    <location>
        <begin position="66"/>
        <end position="77"/>
    </location>
</feature>
<accession>A0A2S3I298</accession>